<evidence type="ECO:0000256" key="3">
    <source>
        <dbReference type="ARBA" id="ARBA00022723"/>
    </source>
</evidence>
<dbReference type="Proteomes" id="UP000294980">
    <property type="component" value="Unassembled WGS sequence"/>
</dbReference>
<dbReference type="InterPro" id="IPR012127">
    <property type="entry name" value="Cyt_c_prime"/>
</dbReference>
<dbReference type="GO" id="GO:0005506">
    <property type="term" value="F:iron ion binding"/>
    <property type="evidence" value="ECO:0007669"/>
    <property type="project" value="InterPro"/>
</dbReference>
<dbReference type="EMBL" id="SLWX01000002">
    <property type="protein sequence ID" value="TCO77751.1"/>
    <property type="molecule type" value="Genomic_DNA"/>
</dbReference>
<proteinExistence type="predicted"/>
<feature type="binding site" description="covalent" evidence="7">
    <location>
        <position position="148"/>
    </location>
    <ligand>
        <name>heme c</name>
        <dbReference type="ChEBI" id="CHEBI:61717"/>
    </ligand>
</feature>
<name>A0A4R2KTN5_9GAMM</name>
<accession>A0A4R2KTN5</accession>
<reference evidence="9 10" key="1">
    <citation type="submission" date="2019-03" db="EMBL/GenBank/DDBJ databases">
        <title>Genomic Encyclopedia of Type Strains, Phase IV (KMG-IV): sequencing the most valuable type-strain genomes for metagenomic binning, comparative biology and taxonomic classification.</title>
        <authorList>
            <person name="Goeker M."/>
        </authorList>
    </citation>
    <scope>NUCLEOTIDE SEQUENCE [LARGE SCALE GENOMIC DNA]</scope>
    <source>
        <strain evidence="9 10">DSM 23344</strain>
    </source>
</reference>
<dbReference type="PROSITE" id="PS51009">
    <property type="entry name" value="CYTCII"/>
    <property type="match status" value="1"/>
</dbReference>
<dbReference type="GO" id="GO:0022900">
    <property type="term" value="P:electron transport chain"/>
    <property type="evidence" value="ECO:0007669"/>
    <property type="project" value="InterPro"/>
</dbReference>
<evidence type="ECO:0000256" key="4">
    <source>
        <dbReference type="ARBA" id="ARBA00022982"/>
    </source>
</evidence>
<feature type="chain" id="PRO_5020813165" evidence="8">
    <location>
        <begin position="27"/>
        <end position="159"/>
    </location>
</feature>
<organism evidence="9 10">
    <name type="scientific">Chromatocurvus halotolerans</name>
    <dbReference type="NCBI Taxonomy" id="1132028"/>
    <lineage>
        <taxon>Bacteria</taxon>
        <taxon>Pseudomonadati</taxon>
        <taxon>Pseudomonadota</taxon>
        <taxon>Gammaproteobacteria</taxon>
        <taxon>Cellvibrionales</taxon>
        <taxon>Halieaceae</taxon>
        <taxon>Chromatocurvus</taxon>
    </lineage>
</organism>
<keyword evidence="2 7" id="KW-0349">Heme</keyword>
<sequence length="159" mass="17269">MFHVTKQHCRVAILATIMASAPAVLAHSVKDEPLQSYRQSIFALIGANFGPIAAMVKGDTAWDQDAMEGYADDLEDIVDLDLLRGFAPGSEKGTTRAKPEIWDNMDDFEAKLEDLRDAAEALEEAAGSGDRKAIASAVRDTGGACKACHDEYKAKDYLY</sequence>
<feature type="binding site" description="axial binding residue" evidence="6">
    <location>
        <position position="149"/>
    </location>
    <ligand>
        <name>heme c</name>
        <dbReference type="ChEBI" id="CHEBI:61717"/>
    </ligand>
    <ligandPart>
        <name>Fe</name>
        <dbReference type="ChEBI" id="CHEBI:18248"/>
    </ligandPart>
</feature>
<dbReference type="InterPro" id="IPR002321">
    <property type="entry name" value="Cyt_c_II"/>
</dbReference>
<keyword evidence="5 6" id="KW-0408">Iron</keyword>
<dbReference type="RefSeq" id="WP_162883766.1">
    <property type="nucleotide sequence ID" value="NZ_QQSW01000001.1"/>
</dbReference>
<feature type="signal peptide" evidence="8">
    <location>
        <begin position="1"/>
        <end position="26"/>
    </location>
</feature>
<protein>
    <submittedName>
        <fullName evidence="9">Cytochrome c556</fullName>
    </submittedName>
</protein>
<evidence type="ECO:0000313" key="10">
    <source>
        <dbReference type="Proteomes" id="UP000294980"/>
    </source>
</evidence>
<evidence type="ECO:0000256" key="2">
    <source>
        <dbReference type="ARBA" id="ARBA00022617"/>
    </source>
</evidence>
<gene>
    <name evidence="9" type="ORF">EV688_102208</name>
</gene>
<evidence type="ECO:0000256" key="5">
    <source>
        <dbReference type="ARBA" id="ARBA00023004"/>
    </source>
</evidence>
<keyword evidence="10" id="KW-1185">Reference proteome</keyword>
<keyword evidence="8" id="KW-0732">Signal</keyword>
<comment type="caution">
    <text evidence="9">The sequence shown here is derived from an EMBL/GenBank/DDBJ whole genome shotgun (WGS) entry which is preliminary data.</text>
</comment>
<evidence type="ECO:0000256" key="8">
    <source>
        <dbReference type="SAM" id="SignalP"/>
    </source>
</evidence>
<dbReference type="GO" id="GO:0042597">
    <property type="term" value="C:periplasmic space"/>
    <property type="evidence" value="ECO:0007669"/>
    <property type="project" value="InterPro"/>
</dbReference>
<dbReference type="InterPro" id="IPR010980">
    <property type="entry name" value="Cyt_c/b562"/>
</dbReference>
<feature type="binding site" description="covalent" evidence="7">
    <location>
        <position position="145"/>
    </location>
    <ligand>
        <name>heme c</name>
        <dbReference type="ChEBI" id="CHEBI:61717"/>
    </ligand>
</feature>
<keyword evidence="4" id="KW-0249">Electron transport</keyword>
<dbReference type="PIRSF" id="PIRSF000027">
    <property type="entry name" value="Cytc_c_prime"/>
    <property type="match status" value="1"/>
</dbReference>
<dbReference type="Gene3D" id="1.20.120.10">
    <property type="entry name" value="Cytochrome c/b562"/>
    <property type="match status" value="1"/>
</dbReference>
<dbReference type="GO" id="GO:0009055">
    <property type="term" value="F:electron transfer activity"/>
    <property type="evidence" value="ECO:0007669"/>
    <property type="project" value="InterPro"/>
</dbReference>
<dbReference type="PRINTS" id="PR00608">
    <property type="entry name" value="CYTCHROMECII"/>
</dbReference>
<dbReference type="GO" id="GO:0020037">
    <property type="term" value="F:heme binding"/>
    <property type="evidence" value="ECO:0007669"/>
    <property type="project" value="InterPro"/>
</dbReference>
<evidence type="ECO:0000256" key="6">
    <source>
        <dbReference type="PIRSR" id="PIRSR000027-1"/>
    </source>
</evidence>
<dbReference type="Pfam" id="PF01322">
    <property type="entry name" value="Cytochrom_C_2"/>
    <property type="match status" value="1"/>
</dbReference>
<dbReference type="SUPFAM" id="SSF47175">
    <property type="entry name" value="Cytochromes"/>
    <property type="match status" value="1"/>
</dbReference>
<dbReference type="InterPro" id="IPR015984">
    <property type="entry name" value="Cyt_c_prime_subgr"/>
</dbReference>
<evidence type="ECO:0000256" key="1">
    <source>
        <dbReference type="ARBA" id="ARBA00022448"/>
    </source>
</evidence>
<evidence type="ECO:0000256" key="7">
    <source>
        <dbReference type="PIRSR" id="PIRSR000027-2"/>
    </source>
</evidence>
<evidence type="ECO:0000313" key="9">
    <source>
        <dbReference type="EMBL" id="TCO77751.1"/>
    </source>
</evidence>
<keyword evidence="1" id="KW-0813">Transport</keyword>
<keyword evidence="3 6" id="KW-0479">Metal-binding</keyword>
<dbReference type="AlphaFoldDB" id="A0A4R2KTN5"/>
<comment type="PTM">
    <text evidence="7">Binds 1 heme group per subunit.</text>
</comment>